<dbReference type="PANTHER" id="PTHR37539">
    <property type="entry name" value="SECRETED PROTEIN-RELATED"/>
    <property type="match status" value="1"/>
</dbReference>
<dbReference type="Proteomes" id="UP001595766">
    <property type="component" value="Unassembled WGS sequence"/>
</dbReference>
<protein>
    <submittedName>
        <fullName evidence="2">Oxygenase MpaB family protein</fullName>
        <ecNumber evidence="2">1.-.-.-</ecNumber>
    </submittedName>
</protein>
<dbReference type="RefSeq" id="WP_241294376.1">
    <property type="nucleotide sequence ID" value="NZ_JAKZGR010000006.1"/>
</dbReference>
<comment type="caution">
    <text evidence="2">The sequence shown here is derived from an EMBL/GenBank/DDBJ whole genome shotgun (WGS) entry which is preliminary data.</text>
</comment>
<dbReference type="GO" id="GO:0016491">
    <property type="term" value="F:oxidoreductase activity"/>
    <property type="evidence" value="ECO:0007669"/>
    <property type="project" value="UniProtKB-KW"/>
</dbReference>
<dbReference type="Pfam" id="PF09995">
    <property type="entry name" value="MPAB_Lcp_cat"/>
    <property type="match status" value="1"/>
</dbReference>
<dbReference type="EC" id="1.-.-.-" evidence="2"/>
<reference evidence="3" key="1">
    <citation type="journal article" date="2019" name="Int. J. Syst. Evol. Microbiol.">
        <title>The Global Catalogue of Microorganisms (GCM) 10K type strain sequencing project: providing services to taxonomists for standard genome sequencing and annotation.</title>
        <authorList>
            <consortium name="The Broad Institute Genomics Platform"/>
            <consortium name="The Broad Institute Genome Sequencing Center for Infectious Disease"/>
            <person name="Wu L."/>
            <person name="Ma J."/>
        </authorList>
    </citation>
    <scope>NUCLEOTIDE SEQUENCE [LARGE SCALE GENOMIC DNA]</scope>
    <source>
        <strain evidence="3">CECT 8551</strain>
    </source>
</reference>
<dbReference type="PANTHER" id="PTHR37539:SF1">
    <property type="entry name" value="ER-BOUND OXYGENASE MPAB_MPAB'_RUBBER OXYGENASE CATALYTIC DOMAIN-CONTAINING PROTEIN"/>
    <property type="match status" value="1"/>
</dbReference>
<evidence type="ECO:0000313" key="3">
    <source>
        <dbReference type="Proteomes" id="UP001595766"/>
    </source>
</evidence>
<keyword evidence="3" id="KW-1185">Reference proteome</keyword>
<name>A0ABV8EES1_9BACT</name>
<dbReference type="InterPro" id="IPR018713">
    <property type="entry name" value="MPAB/Lcp_cat_dom"/>
</dbReference>
<accession>A0ABV8EES1</accession>
<evidence type="ECO:0000313" key="2">
    <source>
        <dbReference type="EMBL" id="MFC3974758.1"/>
    </source>
</evidence>
<keyword evidence="2" id="KW-0560">Oxidoreductase</keyword>
<gene>
    <name evidence="2" type="ORF">ACFOUP_00075</name>
</gene>
<dbReference type="InterPro" id="IPR037473">
    <property type="entry name" value="Lcp-like"/>
</dbReference>
<organism evidence="2 3">
    <name type="scientific">Belliella kenyensis</name>
    <dbReference type="NCBI Taxonomy" id="1472724"/>
    <lineage>
        <taxon>Bacteria</taxon>
        <taxon>Pseudomonadati</taxon>
        <taxon>Bacteroidota</taxon>
        <taxon>Cytophagia</taxon>
        <taxon>Cytophagales</taxon>
        <taxon>Cyclobacteriaceae</taxon>
        <taxon>Belliella</taxon>
    </lineage>
</organism>
<feature type="domain" description="ER-bound oxygenase mpaB/mpaB'/Rubber oxygenase catalytic" evidence="1">
    <location>
        <begin position="119"/>
        <end position="304"/>
    </location>
</feature>
<dbReference type="EMBL" id="JBHSAV010000003">
    <property type="protein sequence ID" value="MFC3974758.1"/>
    <property type="molecule type" value="Genomic_DNA"/>
</dbReference>
<sequence length="361" mass="41889">MEKLKLYNQDNLNSLRNQGDELAESAVLTLLSRPELVSKLNLLDMFPDVSQIETLPVDLKLYFESFNDLPSWINVEKVKIAHDFFDRNANYYLSMLGFYSLPYCYAFADGAQVLYRSRRITEDIGMRLAETTLFVMDVFMPGNFLQHADGLWTIAKVRLIHAYSRYFIKLKSKDWDQNWGVPINQEDMLGTNLAFSLLVIRGFEKLGVFPGKKILEAVLHYWKIVGHFMGIETQYWPDSAKEAYELEKLIRKRHLKSSEAGHFLVSSLINFYKFSIPDSSLANLSETIIAYFVGEKVSSTLGIKQYAEFPKPLYNFILQFSFFRQSGLKPSYHRIRRDFQIQTRNNFGKDVSLNIPALIRS</sequence>
<evidence type="ECO:0000259" key="1">
    <source>
        <dbReference type="Pfam" id="PF09995"/>
    </source>
</evidence>
<proteinExistence type="predicted"/>